<proteinExistence type="predicted"/>
<organism evidence="1">
    <name type="scientific">marine metagenome</name>
    <dbReference type="NCBI Taxonomy" id="408172"/>
    <lineage>
        <taxon>unclassified sequences</taxon>
        <taxon>metagenomes</taxon>
        <taxon>ecological metagenomes</taxon>
    </lineage>
</organism>
<reference evidence="1" key="1">
    <citation type="submission" date="2018-05" db="EMBL/GenBank/DDBJ databases">
        <authorList>
            <person name="Lanie J.A."/>
            <person name="Ng W.-L."/>
            <person name="Kazmierczak K.M."/>
            <person name="Andrzejewski T.M."/>
            <person name="Davidsen T.M."/>
            <person name="Wayne K.J."/>
            <person name="Tettelin H."/>
            <person name="Glass J.I."/>
            <person name="Rusch D."/>
            <person name="Podicherti R."/>
            <person name="Tsui H.-C.T."/>
            <person name="Winkler M.E."/>
        </authorList>
    </citation>
    <scope>NUCLEOTIDE SEQUENCE</scope>
</reference>
<accession>A0A381SE08</accession>
<sequence length="433" mass="49331">MPLDTKTICRLLQNANRPELAKILGEVWETPLLDYADQLWEKPVAPPPFEIELREAFETEFCRIGYTEIEAKAYSTALDRTRVLQTATHLTVSEGPTFLALHHLSLLGLPVAETYFVGAFSGVPFANAAWSGCLNFSNRFDLETVIDPKAPGFAELKRAESDRYRDSTERRISFIPGSMRDSRVYQSKVPEKLTSLLPYIAEPIRKYVPVVKPGDEFTAWASQFSAAQLRKIMPGKSVLYFDLNEVIRTYLILVLKNSQHPLFRFLFEPTIRKTVLDEFSPETPLFTVEVHHKNKIRQETVVFKDDMLQSQNFQLEVSPEKIIKALESGTLCPGLFITFTTLCFINALICFGSFEQVEYLAEFRRKWLKLGFLEQEIVRAVNTSALTSGRCIEESGVAVNPLDLLLGFRWSFMENQTVGELMRPLLPRLGIEV</sequence>
<dbReference type="EMBL" id="UINC01002813">
    <property type="protein sequence ID" value="SVA00537.1"/>
    <property type="molecule type" value="Genomic_DNA"/>
</dbReference>
<gene>
    <name evidence="1" type="ORF">METZ01_LOCUS53391</name>
</gene>
<dbReference type="AlphaFoldDB" id="A0A381SE08"/>
<name>A0A381SE08_9ZZZZ</name>
<protein>
    <submittedName>
        <fullName evidence="1">Uncharacterized protein</fullName>
    </submittedName>
</protein>
<evidence type="ECO:0000313" key="1">
    <source>
        <dbReference type="EMBL" id="SVA00537.1"/>
    </source>
</evidence>